<dbReference type="EMBL" id="CVRS01000101">
    <property type="protein sequence ID" value="CRL42275.1"/>
    <property type="molecule type" value="Genomic_DNA"/>
</dbReference>
<organism evidence="2 4">
    <name type="scientific">Roseburia inulinivorans</name>
    <dbReference type="NCBI Taxonomy" id="360807"/>
    <lineage>
        <taxon>Bacteria</taxon>
        <taxon>Bacillati</taxon>
        <taxon>Bacillota</taxon>
        <taxon>Clostridia</taxon>
        <taxon>Lachnospirales</taxon>
        <taxon>Lachnospiraceae</taxon>
        <taxon>Roseburia</taxon>
    </lineage>
</organism>
<accession>A0A0M6WXE7</accession>
<dbReference type="OrthoDB" id="9796786at2"/>
<dbReference type="AlphaFoldDB" id="A0A0M6WXE7"/>
<evidence type="ECO:0000259" key="1">
    <source>
        <dbReference type="Pfam" id="PF06114"/>
    </source>
</evidence>
<dbReference type="InterPro" id="IPR052345">
    <property type="entry name" value="Rad_response_metalloprotease"/>
</dbReference>
<evidence type="ECO:0000313" key="2">
    <source>
        <dbReference type="EMBL" id="CRL42275.1"/>
    </source>
</evidence>
<protein>
    <submittedName>
        <fullName evidence="3">Domain of uncharacterized function (DUF955)</fullName>
    </submittedName>
</protein>
<keyword evidence="4" id="KW-1185">Reference proteome</keyword>
<dbReference type="Proteomes" id="UP000049828">
    <property type="component" value="Unassembled WGS sequence"/>
</dbReference>
<dbReference type="InterPro" id="IPR010359">
    <property type="entry name" value="IrrE_HExxH"/>
</dbReference>
<dbReference type="Gene3D" id="1.10.10.2910">
    <property type="match status" value="1"/>
</dbReference>
<gene>
    <name evidence="3" type="ORF">ERS852444_03463</name>
    <name evidence="2" type="ORF">RIL183_31341</name>
</gene>
<dbReference type="RefSeq" id="WP_021922530.1">
    <property type="nucleotide sequence ID" value="NZ_CAKZTK010000075.1"/>
</dbReference>
<reference evidence="2" key="1">
    <citation type="submission" date="2015-05" db="EMBL/GenBank/DDBJ databases">
        <authorList>
            <person name="Wang D.B."/>
            <person name="Wang M."/>
        </authorList>
    </citation>
    <scope>NUCLEOTIDE SEQUENCE [LARGE SCALE GENOMIC DNA]</scope>
    <source>
        <strain evidence="2">L1-83</strain>
    </source>
</reference>
<evidence type="ECO:0000313" key="5">
    <source>
        <dbReference type="Proteomes" id="UP000095453"/>
    </source>
</evidence>
<dbReference type="EMBL" id="CYXX01000045">
    <property type="protein sequence ID" value="CUN30530.1"/>
    <property type="molecule type" value="Genomic_DNA"/>
</dbReference>
<dbReference type="PANTHER" id="PTHR43236">
    <property type="entry name" value="ANTITOXIN HIGA1"/>
    <property type="match status" value="1"/>
</dbReference>
<dbReference type="STRING" id="360807.ERS852392_01779"/>
<reference evidence="4" key="2">
    <citation type="submission" date="2015-05" db="EMBL/GenBank/DDBJ databases">
        <authorList>
            <consortium name="Pathogen Informatics"/>
        </authorList>
    </citation>
    <scope>NUCLEOTIDE SEQUENCE [LARGE SCALE GENOMIC DNA]</scope>
    <source>
        <strain evidence="3 5">2789STDY5608887</strain>
        <strain evidence="4">L1-83</strain>
    </source>
</reference>
<feature type="domain" description="IrrE N-terminal-like" evidence="1">
    <location>
        <begin position="199"/>
        <end position="297"/>
    </location>
</feature>
<evidence type="ECO:0000313" key="3">
    <source>
        <dbReference type="EMBL" id="CUN30530.1"/>
    </source>
</evidence>
<name>A0A0M6WXE7_9FIRM</name>
<dbReference type="Pfam" id="PF06114">
    <property type="entry name" value="Peptidase_M78"/>
    <property type="match status" value="1"/>
</dbReference>
<evidence type="ECO:0000313" key="4">
    <source>
        <dbReference type="Proteomes" id="UP000049828"/>
    </source>
</evidence>
<proteinExistence type="predicted"/>
<dbReference type="PANTHER" id="PTHR43236:SF2">
    <property type="entry name" value="BLL0069 PROTEIN"/>
    <property type="match status" value="1"/>
</dbReference>
<dbReference type="Proteomes" id="UP000095453">
    <property type="component" value="Unassembled WGS sequence"/>
</dbReference>
<sequence length="387" mass="44323">MPAVNVNIQPEIIRWALSQTQKEKLGDTLMNNIIQWLNGTKTPTFKQIEDFSKKANIPLGYFFLQTPPVEQMELLEYRTVDSIQLVNPSRNLIDTVHEMENIQDWMKDYRQELGFEVLPIVGCMKDVRDAQSIVDRIRKDLELDTTWYEKCRNSREAFGFIRGQLETCGVIVMMNGVVGKNTHRALDINEFRAFTMVDEWAPLVFINAADSNGARLFSLLHEAAHIWLGVDDLYNDRHNRINGVSAVEIMCNAVAGELLVPKSVFLGKWDDDEEDIYAVITELAGYFRCGESVIARKALDCKKITKDIYNKIVQTAIDNYNQMKENREKSGGNYYNTMGSRLDGNFVKALCESISMGRTSYTEAYRLTNTSRKTFSEVAQHFGGMEW</sequence>